<feature type="domain" description="Acyl-CoA dehydrogenase/oxidase N-terminal" evidence="7">
    <location>
        <begin position="7"/>
        <end position="109"/>
    </location>
</feature>
<accession>A0A930Y842</accession>
<keyword evidence="9" id="KW-1185">Reference proteome</keyword>
<dbReference type="InterPro" id="IPR046373">
    <property type="entry name" value="Acyl-CoA_Oxase/DH_mid-dom_sf"/>
</dbReference>
<dbReference type="InterPro" id="IPR009100">
    <property type="entry name" value="AcylCoA_DH/oxidase_NM_dom_sf"/>
</dbReference>
<dbReference type="Gene3D" id="1.20.140.10">
    <property type="entry name" value="Butyryl-CoA Dehydrogenase, subunit A, domain 3"/>
    <property type="match status" value="1"/>
</dbReference>
<dbReference type="Proteomes" id="UP000656804">
    <property type="component" value="Unassembled WGS sequence"/>
</dbReference>
<proteinExistence type="inferred from homology"/>
<dbReference type="Pfam" id="PF02771">
    <property type="entry name" value="Acyl-CoA_dh_N"/>
    <property type="match status" value="1"/>
</dbReference>
<evidence type="ECO:0000313" key="9">
    <source>
        <dbReference type="Proteomes" id="UP000656804"/>
    </source>
</evidence>
<dbReference type="PANTHER" id="PTHR43884:SF20">
    <property type="entry name" value="ACYL-COA DEHYDROGENASE FADE28"/>
    <property type="match status" value="1"/>
</dbReference>
<comment type="caution">
    <text evidence="8">The sequence shown here is derived from an EMBL/GenBank/DDBJ whole genome shotgun (WGS) entry which is preliminary data.</text>
</comment>
<dbReference type="PANTHER" id="PTHR43884">
    <property type="entry name" value="ACYL-COA DEHYDROGENASE"/>
    <property type="match status" value="1"/>
</dbReference>
<evidence type="ECO:0000256" key="2">
    <source>
        <dbReference type="ARBA" id="ARBA00009347"/>
    </source>
</evidence>
<dbReference type="CDD" id="cd00567">
    <property type="entry name" value="ACAD"/>
    <property type="match status" value="1"/>
</dbReference>
<gene>
    <name evidence="8" type="ORF">ISG29_13525</name>
</gene>
<dbReference type="GO" id="GO:0050660">
    <property type="term" value="F:flavin adenine dinucleotide binding"/>
    <property type="evidence" value="ECO:0007669"/>
    <property type="project" value="InterPro"/>
</dbReference>
<sequence>MNLSPDEEQEAVAELATSIATEIVSPAAREAEAAGAVPDKVWAQLVESGLTAPIPEELGGGGVPDAVTQLVAVERLAYGDPGITMAAVWSGAAGGLIARHGTPEQTERLRGLASSRDARAAVALFEGFGRGPAELATSVTVDGDSVRVQGRKVGVPFAAIADPLVVVGRDVRDGRLRAVVLASTDDGVGVDEMTRSIALDAAAMGSVTFDVTTTTHALLGGVDADGDALTSSVQHLRLLNAAAQIGLAQRAVEYAADYATTRIAFGTPIAGFQGVSFPLAEALMRLDAARLETKDVADRLDLGAGLGARDVDHAVSYASEVALEATRDSLQTLGGHGFITDHPVEIWYRSAAALAALDFDPTCSAFEPAL</sequence>
<dbReference type="InterPro" id="IPR037069">
    <property type="entry name" value="AcylCoA_DH/ox_N_sf"/>
</dbReference>
<comment type="similarity">
    <text evidence="2">Belongs to the acyl-CoA dehydrogenase family.</text>
</comment>
<keyword evidence="3" id="KW-0285">Flavoprotein</keyword>
<dbReference type="RefSeq" id="WP_194503982.1">
    <property type="nucleotide sequence ID" value="NZ_JADIVZ010000007.1"/>
</dbReference>
<evidence type="ECO:0000256" key="3">
    <source>
        <dbReference type="ARBA" id="ARBA00022630"/>
    </source>
</evidence>
<dbReference type="Gene3D" id="1.10.540.10">
    <property type="entry name" value="Acyl-CoA dehydrogenase/oxidase, N-terminal domain"/>
    <property type="match status" value="1"/>
</dbReference>
<evidence type="ECO:0000256" key="5">
    <source>
        <dbReference type="ARBA" id="ARBA00023002"/>
    </source>
</evidence>
<dbReference type="AlphaFoldDB" id="A0A930Y842"/>
<evidence type="ECO:0000259" key="6">
    <source>
        <dbReference type="Pfam" id="PF00441"/>
    </source>
</evidence>
<organism evidence="8 9">
    <name type="scientific">Nocardioides acrostichi</name>
    <dbReference type="NCBI Taxonomy" id="2784339"/>
    <lineage>
        <taxon>Bacteria</taxon>
        <taxon>Bacillati</taxon>
        <taxon>Actinomycetota</taxon>
        <taxon>Actinomycetes</taxon>
        <taxon>Propionibacteriales</taxon>
        <taxon>Nocardioidaceae</taxon>
        <taxon>Nocardioides</taxon>
    </lineage>
</organism>
<dbReference type="InterPro" id="IPR036250">
    <property type="entry name" value="AcylCo_DH-like_C"/>
</dbReference>
<feature type="domain" description="Acyl-CoA dehydrogenase/oxidase C-terminal" evidence="6">
    <location>
        <begin position="230"/>
        <end position="355"/>
    </location>
</feature>
<dbReference type="InterPro" id="IPR013786">
    <property type="entry name" value="AcylCoA_DH/ox_N"/>
</dbReference>
<dbReference type="GO" id="GO:0003995">
    <property type="term" value="F:acyl-CoA dehydrogenase activity"/>
    <property type="evidence" value="ECO:0007669"/>
    <property type="project" value="TreeGrafter"/>
</dbReference>
<dbReference type="SUPFAM" id="SSF56645">
    <property type="entry name" value="Acyl-CoA dehydrogenase NM domain-like"/>
    <property type="match status" value="1"/>
</dbReference>
<keyword evidence="4" id="KW-0274">FAD</keyword>
<dbReference type="Pfam" id="PF00441">
    <property type="entry name" value="Acyl-CoA_dh_1"/>
    <property type="match status" value="1"/>
</dbReference>
<reference evidence="8" key="1">
    <citation type="submission" date="2020-11" db="EMBL/GenBank/DDBJ databases">
        <title>Nocardioides sp. CBS4Y-1, whole genome shotgun sequence.</title>
        <authorList>
            <person name="Tuo L."/>
        </authorList>
    </citation>
    <scope>NUCLEOTIDE SEQUENCE</scope>
    <source>
        <strain evidence="8">CBS4Y-1</strain>
    </source>
</reference>
<dbReference type="Gene3D" id="2.40.110.10">
    <property type="entry name" value="Butyryl-CoA Dehydrogenase, subunit A, domain 2"/>
    <property type="match status" value="1"/>
</dbReference>
<dbReference type="EMBL" id="JADIVZ010000007">
    <property type="protein sequence ID" value="MBF4162712.1"/>
    <property type="molecule type" value="Genomic_DNA"/>
</dbReference>
<comment type="cofactor">
    <cofactor evidence="1">
        <name>FAD</name>
        <dbReference type="ChEBI" id="CHEBI:57692"/>
    </cofactor>
</comment>
<dbReference type="SUPFAM" id="SSF47203">
    <property type="entry name" value="Acyl-CoA dehydrogenase C-terminal domain-like"/>
    <property type="match status" value="1"/>
</dbReference>
<evidence type="ECO:0000313" key="8">
    <source>
        <dbReference type="EMBL" id="MBF4162712.1"/>
    </source>
</evidence>
<keyword evidence="5" id="KW-0560">Oxidoreductase</keyword>
<dbReference type="InterPro" id="IPR009075">
    <property type="entry name" value="AcylCo_DH/oxidase_C"/>
</dbReference>
<evidence type="ECO:0000259" key="7">
    <source>
        <dbReference type="Pfam" id="PF02771"/>
    </source>
</evidence>
<name>A0A930Y842_9ACTN</name>
<evidence type="ECO:0000256" key="1">
    <source>
        <dbReference type="ARBA" id="ARBA00001974"/>
    </source>
</evidence>
<protein>
    <submittedName>
        <fullName evidence="8">Acyl-CoA/acyl-ACP dehydrogenase</fullName>
    </submittedName>
</protein>
<evidence type="ECO:0000256" key="4">
    <source>
        <dbReference type="ARBA" id="ARBA00022827"/>
    </source>
</evidence>